<dbReference type="Proteomes" id="UP000077628">
    <property type="component" value="Unassembled WGS sequence"/>
</dbReference>
<feature type="binding site" evidence="13">
    <location>
        <position position="385"/>
    </location>
    <ligand>
        <name>Zn(2+)</name>
        <dbReference type="ChEBI" id="CHEBI:29105"/>
        <label>2</label>
    </ligand>
</feature>
<feature type="binding site" evidence="13">
    <location>
        <position position="182"/>
    </location>
    <ligand>
        <name>Mg(2+)</name>
        <dbReference type="ChEBI" id="CHEBI:18420"/>
    </ligand>
</feature>
<keyword evidence="5 13" id="KW-0479">Metal-binding</keyword>
<evidence type="ECO:0000256" key="3">
    <source>
        <dbReference type="ARBA" id="ARBA00022553"/>
    </source>
</evidence>
<dbReference type="AlphaFoldDB" id="A0A177NHX4"/>
<dbReference type="EMBL" id="LUUK01000177">
    <property type="protein sequence ID" value="OAI17465.1"/>
    <property type="molecule type" value="Genomic_DNA"/>
</dbReference>
<keyword evidence="9" id="KW-0472">Membrane</keyword>
<feature type="binding site" evidence="13">
    <location>
        <position position="338"/>
    </location>
    <ligand>
        <name>Mg(2+)</name>
        <dbReference type="ChEBI" id="CHEBI:18420"/>
    </ligand>
</feature>
<dbReference type="Pfam" id="PF00245">
    <property type="entry name" value="Alk_phosphatase"/>
    <property type="match status" value="1"/>
</dbReference>
<feature type="active site" description="Phosphoserine intermediate" evidence="12">
    <location>
        <position position="119"/>
    </location>
</feature>
<comment type="caution">
    <text evidence="16">The sequence shown here is derived from an EMBL/GenBank/DDBJ whole genome shotgun (WGS) entry which is preliminary data.</text>
</comment>
<feature type="binding site" evidence="13">
    <location>
        <position position="67"/>
    </location>
    <ligand>
        <name>Mg(2+)</name>
        <dbReference type="ChEBI" id="CHEBI:18420"/>
    </ligand>
</feature>
<comment type="similarity">
    <text evidence="14">Belongs to the alkaline phosphatase family.</text>
</comment>
<dbReference type="CDD" id="cd16012">
    <property type="entry name" value="ALP"/>
    <property type="match status" value="1"/>
</dbReference>
<feature type="binding site" evidence="13">
    <location>
        <position position="347"/>
    </location>
    <ligand>
        <name>Zn(2+)</name>
        <dbReference type="ChEBI" id="CHEBI:29105"/>
        <label>2</label>
    </ligand>
</feature>
<evidence type="ECO:0000313" key="16">
    <source>
        <dbReference type="EMBL" id="OAI17465.1"/>
    </source>
</evidence>
<dbReference type="SMART" id="SM00098">
    <property type="entry name" value="alkPPc"/>
    <property type="match status" value="1"/>
</dbReference>
<evidence type="ECO:0000256" key="7">
    <source>
        <dbReference type="ARBA" id="ARBA00022833"/>
    </source>
</evidence>
<proteinExistence type="inferred from homology"/>
<evidence type="ECO:0000256" key="14">
    <source>
        <dbReference type="RuleBase" id="RU003946"/>
    </source>
</evidence>
<evidence type="ECO:0000256" key="9">
    <source>
        <dbReference type="ARBA" id="ARBA00023136"/>
    </source>
</evidence>
<evidence type="ECO:0000313" key="17">
    <source>
        <dbReference type="Proteomes" id="UP000077628"/>
    </source>
</evidence>
<feature type="signal peptide" evidence="15">
    <location>
        <begin position="1"/>
        <end position="27"/>
    </location>
</feature>
<keyword evidence="11" id="KW-0449">Lipoprotein</keyword>
<keyword evidence="8 13" id="KW-0460">Magnesium</keyword>
<dbReference type="GO" id="GO:0098552">
    <property type="term" value="C:side of membrane"/>
    <property type="evidence" value="ECO:0007669"/>
    <property type="project" value="UniProtKB-KW"/>
</dbReference>
<dbReference type="InterPro" id="IPR017850">
    <property type="entry name" value="Alkaline_phosphatase_core_sf"/>
</dbReference>
<comment type="subcellular location">
    <subcellularLocation>
        <location evidence="1">Cell membrane</location>
        <topology evidence="1">Lipid-anchor</topology>
        <topology evidence="1">GPI-anchor</topology>
    </subcellularLocation>
</comment>
<keyword evidence="7 13" id="KW-0862">Zinc</keyword>
<comment type="cofactor">
    <cofactor evidence="13">
        <name>Zn(2+)</name>
        <dbReference type="ChEBI" id="CHEBI:29105"/>
    </cofactor>
    <text evidence="13">Binds 2 Zn(2+) ions.</text>
</comment>
<feature type="binding site" evidence="13">
    <location>
        <position position="384"/>
    </location>
    <ligand>
        <name>Zn(2+)</name>
        <dbReference type="ChEBI" id="CHEBI:29105"/>
        <label>2</label>
    </ligand>
</feature>
<protein>
    <submittedName>
        <fullName evidence="16">Alkaline phosphatase</fullName>
    </submittedName>
</protein>
<feature type="binding site" evidence="13">
    <location>
        <position position="184"/>
    </location>
    <ligand>
        <name>Mg(2+)</name>
        <dbReference type="ChEBI" id="CHEBI:18420"/>
    </ligand>
</feature>
<comment type="cofactor">
    <cofactor evidence="13">
        <name>Mg(2+)</name>
        <dbReference type="ChEBI" id="CHEBI:18420"/>
    </cofactor>
    <text evidence="13">Binds 1 Mg(2+) ion.</text>
</comment>
<feature type="binding site" evidence="13">
    <location>
        <position position="465"/>
    </location>
    <ligand>
        <name>Zn(2+)</name>
        <dbReference type="ChEBI" id="CHEBI:29105"/>
        <label>2</label>
    </ligand>
</feature>
<feature type="chain" id="PRO_5008069152" evidence="15">
    <location>
        <begin position="28"/>
        <end position="505"/>
    </location>
</feature>
<evidence type="ECO:0000256" key="4">
    <source>
        <dbReference type="ARBA" id="ARBA00022622"/>
    </source>
</evidence>
<dbReference type="SUPFAM" id="SSF53649">
    <property type="entry name" value="Alkaline phosphatase-like"/>
    <property type="match status" value="1"/>
</dbReference>
<evidence type="ECO:0000256" key="1">
    <source>
        <dbReference type="ARBA" id="ARBA00004609"/>
    </source>
</evidence>
<keyword evidence="10" id="KW-0325">Glycoprotein</keyword>
<organism evidence="16 17">
    <name type="scientific">Methylomonas koyamae</name>
    <dbReference type="NCBI Taxonomy" id="702114"/>
    <lineage>
        <taxon>Bacteria</taxon>
        <taxon>Pseudomonadati</taxon>
        <taxon>Pseudomonadota</taxon>
        <taxon>Gammaproteobacteria</taxon>
        <taxon>Methylococcales</taxon>
        <taxon>Methylococcaceae</taxon>
        <taxon>Methylomonas</taxon>
    </lineage>
</organism>
<evidence type="ECO:0000256" key="2">
    <source>
        <dbReference type="ARBA" id="ARBA00022475"/>
    </source>
</evidence>
<sequence>MRNPHPLSLLSAGLAAALLTLSVAAVAETTVENADYWRQNGQHSIRVAEDLQPIDRHAKNVILFVGDGMGISTVTAARIFEGQGKADNRGGEENLLSFEKAPYMALSKTYSVNQQTSDSAPTMTAMITGVKTNDGELSVSMEVARKERSAEVVNQYKVKTLLEQAEERGLSTGIVSTARITHATPAACYAHTSERDWESDAQMPADATVSDIAKQLVNFSYGDGLEVAMGGGRSMFLPNTQTDPEDTASKGGRKDGLDLTQQWLSHYAKSAYVYDKTGFDAVDAKSTDHLLGLFERSHMEYETDRANDTGGEPSLTEMTEKAIDILSKNRKGYVLMVEAGRIDHAHHAGNAYRALADTVELSNAVRKAVEKTDAKDTLIVVTADHSHTFTIAGYPGRGNPITGLVKEPGATVFAKDSNGLPYTTLGYANGPGYRGPNPRPDLTDVDTSHPDFLQEAAIPMASETHAGEDVAIYAYGPKAHLFHGVQEQSYIYHVMARALKLPVGQ</sequence>
<dbReference type="GO" id="GO:0005886">
    <property type="term" value="C:plasma membrane"/>
    <property type="evidence" value="ECO:0007669"/>
    <property type="project" value="UniProtKB-SubCell"/>
</dbReference>
<name>A0A177NHX4_9GAMM</name>
<feature type="binding site" evidence="13">
    <location>
        <position position="343"/>
    </location>
    <ligand>
        <name>Zn(2+)</name>
        <dbReference type="ChEBI" id="CHEBI:29105"/>
        <label>2</label>
    </ligand>
</feature>
<evidence type="ECO:0000256" key="13">
    <source>
        <dbReference type="PIRSR" id="PIRSR601952-2"/>
    </source>
</evidence>
<dbReference type="PANTHER" id="PTHR11596:SF5">
    <property type="entry name" value="ALKALINE PHOSPHATASE"/>
    <property type="match status" value="1"/>
</dbReference>
<gene>
    <name evidence="16" type="ORF">A1355_07420</name>
</gene>
<reference evidence="17" key="1">
    <citation type="submission" date="2016-03" db="EMBL/GenBank/DDBJ databases">
        <authorList>
            <person name="Heylen K."/>
            <person name="De Vos P."/>
            <person name="Vekeman B."/>
        </authorList>
    </citation>
    <scope>NUCLEOTIDE SEQUENCE [LARGE SCALE GENOMIC DNA]</scope>
    <source>
        <strain evidence="17">R-45383</strain>
    </source>
</reference>
<evidence type="ECO:0000256" key="12">
    <source>
        <dbReference type="PIRSR" id="PIRSR601952-1"/>
    </source>
</evidence>
<keyword evidence="15" id="KW-0732">Signal</keyword>
<keyword evidence="3" id="KW-0597">Phosphoprotein</keyword>
<dbReference type="RefSeq" id="WP_064029309.1">
    <property type="nucleotide sequence ID" value="NZ_LUUK01000177.1"/>
</dbReference>
<feature type="binding site" evidence="13">
    <location>
        <position position="67"/>
    </location>
    <ligand>
        <name>Zn(2+)</name>
        <dbReference type="ChEBI" id="CHEBI:29105"/>
        <label>2</label>
    </ligand>
</feature>
<dbReference type="FunFam" id="3.40.720.10:FF:000008">
    <property type="entry name" value="Alkaline phosphatase"/>
    <property type="match status" value="1"/>
</dbReference>
<dbReference type="GO" id="GO:0046872">
    <property type="term" value="F:metal ion binding"/>
    <property type="evidence" value="ECO:0007669"/>
    <property type="project" value="UniProtKB-KW"/>
</dbReference>
<keyword evidence="17" id="KW-1185">Reference proteome</keyword>
<dbReference type="OrthoDB" id="9794455at2"/>
<dbReference type="InterPro" id="IPR001952">
    <property type="entry name" value="Alkaline_phosphatase"/>
</dbReference>
<dbReference type="PANTHER" id="PTHR11596">
    <property type="entry name" value="ALKALINE PHOSPHATASE"/>
    <property type="match status" value="1"/>
</dbReference>
<keyword evidence="4" id="KW-0336">GPI-anchor</keyword>
<evidence type="ECO:0000256" key="5">
    <source>
        <dbReference type="ARBA" id="ARBA00022723"/>
    </source>
</evidence>
<accession>A0A177NHX4</accession>
<dbReference type="STRING" id="702114.A1355_07420"/>
<evidence type="ECO:0000256" key="6">
    <source>
        <dbReference type="ARBA" id="ARBA00022801"/>
    </source>
</evidence>
<keyword evidence="2" id="KW-1003">Cell membrane</keyword>
<evidence type="ECO:0000256" key="15">
    <source>
        <dbReference type="SAM" id="SignalP"/>
    </source>
</evidence>
<dbReference type="Gene3D" id="3.40.720.10">
    <property type="entry name" value="Alkaline Phosphatase, subunit A"/>
    <property type="match status" value="1"/>
</dbReference>
<evidence type="ECO:0000256" key="10">
    <source>
        <dbReference type="ARBA" id="ARBA00023180"/>
    </source>
</evidence>
<evidence type="ECO:0000256" key="8">
    <source>
        <dbReference type="ARBA" id="ARBA00022842"/>
    </source>
</evidence>
<evidence type="ECO:0000256" key="11">
    <source>
        <dbReference type="ARBA" id="ARBA00023288"/>
    </source>
</evidence>
<keyword evidence="6" id="KW-0378">Hydrolase</keyword>
<dbReference type="GO" id="GO:0004035">
    <property type="term" value="F:alkaline phosphatase activity"/>
    <property type="evidence" value="ECO:0007669"/>
    <property type="project" value="TreeGrafter"/>
</dbReference>
<dbReference type="PRINTS" id="PR00113">
    <property type="entry name" value="ALKPHPHTASE"/>
</dbReference>